<keyword evidence="1" id="KW-0805">Transcription regulation</keyword>
<protein>
    <recommendedName>
        <fullName evidence="6">Zn(2)-C6 fungal-type domain-containing protein</fullName>
    </recommendedName>
</protein>
<evidence type="ECO:0000313" key="7">
    <source>
        <dbReference type="EMBL" id="KKZ61402.1"/>
    </source>
</evidence>
<dbReference type="AlphaFoldDB" id="A0A0G2HTF1"/>
<accession>A0A0G2HTF1</accession>
<gene>
    <name evidence="7" type="ORF">EMCG_03958</name>
</gene>
<evidence type="ECO:0000256" key="2">
    <source>
        <dbReference type="ARBA" id="ARBA00023125"/>
    </source>
</evidence>
<evidence type="ECO:0000313" key="8">
    <source>
        <dbReference type="Proteomes" id="UP000034164"/>
    </source>
</evidence>
<dbReference type="OrthoDB" id="4330117at2759"/>
<dbReference type="Proteomes" id="UP000034164">
    <property type="component" value="Unassembled WGS sequence"/>
</dbReference>
<feature type="region of interest" description="Disordered" evidence="5">
    <location>
        <begin position="278"/>
        <end position="303"/>
    </location>
</feature>
<name>A0A0G2HTF1_9EURO</name>
<dbReference type="InterPro" id="IPR001138">
    <property type="entry name" value="Zn2Cys6_DnaBD"/>
</dbReference>
<dbReference type="PROSITE" id="PS50048">
    <property type="entry name" value="ZN2_CY6_FUNGAL_2"/>
    <property type="match status" value="1"/>
</dbReference>
<evidence type="ECO:0000259" key="6">
    <source>
        <dbReference type="PROSITE" id="PS50048"/>
    </source>
</evidence>
<evidence type="ECO:0000256" key="4">
    <source>
        <dbReference type="ARBA" id="ARBA00023242"/>
    </source>
</evidence>
<dbReference type="CDD" id="cd00067">
    <property type="entry name" value="GAL4"/>
    <property type="match status" value="1"/>
</dbReference>
<feature type="compositionally biased region" description="Polar residues" evidence="5">
    <location>
        <begin position="282"/>
        <end position="292"/>
    </location>
</feature>
<dbReference type="EMBL" id="LCZI01001306">
    <property type="protein sequence ID" value="KKZ61402.1"/>
    <property type="molecule type" value="Genomic_DNA"/>
</dbReference>
<reference evidence="8" key="1">
    <citation type="journal article" date="2015" name="PLoS Genet.">
        <title>The dynamic genome and transcriptome of the human fungal pathogen Blastomyces and close relative Emmonsia.</title>
        <authorList>
            <person name="Munoz J.F."/>
            <person name="Gauthier G.M."/>
            <person name="Desjardins C.A."/>
            <person name="Gallo J.E."/>
            <person name="Holder J."/>
            <person name="Sullivan T.D."/>
            <person name="Marty A.J."/>
            <person name="Carmen J.C."/>
            <person name="Chen Z."/>
            <person name="Ding L."/>
            <person name="Gujja S."/>
            <person name="Magrini V."/>
            <person name="Misas E."/>
            <person name="Mitreva M."/>
            <person name="Priest M."/>
            <person name="Saif S."/>
            <person name="Whiston E.A."/>
            <person name="Young S."/>
            <person name="Zeng Q."/>
            <person name="Goldman W.E."/>
            <person name="Mardis E.R."/>
            <person name="Taylor J.W."/>
            <person name="McEwen J.G."/>
            <person name="Clay O.K."/>
            <person name="Klein B.S."/>
            <person name="Cuomo C.A."/>
        </authorList>
    </citation>
    <scope>NUCLEOTIDE SEQUENCE [LARGE SCALE GENOMIC DNA]</scope>
    <source>
        <strain evidence="8">UAMH 3008</strain>
    </source>
</reference>
<dbReference type="GO" id="GO:0003677">
    <property type="term" value="F:DNA binding"/>
    <property type="evidence" value="ECO:0007669"/>
    <property type="project" value="UniProtKB-KW"/>
</dbReference>
<sequence>MGRDGHRQIRSACDRCHLQKLRCERQQGEENCLRCTRTDASCIYSVRQRRTVLRPPRHRSKQQRVNRNDDEDGDGDGDGSGGLSCQVEDLFGSAAVEDSTLLDWTGPGNTNSASFDLAFSEWPEMHQLPQGISAQECDAFSLPNLDNSLVESIMTPPNQVFMMPTPRSSGQPLKDWSQNMPGTVEDRPNMTVQHVRKLADLNVKLCEHAAKLPPLSTKFCDIQISLANRVFEIDETFCLIQSLIDVINAIYSRNILPSGKQQPEETSSYPSFPPSSTLLFPQNNQKDQPSIHQTRKTAPSIPKSHVPDRATFLLILSCYDRVMDIYQCLFTHIECCIQHFATPMTSEVQATQLPELIIGSYKPPMESAVAMKMFLFHTMARQLFMQLQTVLGAHEPQTTGAGRTGGGMHSNGHGDGHGTNNNSNGDEMGPFMDDHYQGGNIPGGYYEGVEDTLPDLTDKNRHDILSRACGMSQQVTSIGKMLMDMSIMS</sequence>
<organism evidence="7 8">
    <name type="scientific">[Emmonsia] crescens</name>
    <dbReference type="NCBI Taxonomy" id="73230"/>
    <lineage>
        <taxon>Eukaryota</taxon>
        <taxon>Fungi</taxon>
        <taxon>Dikarya</taxon>
        <taxon>Ascomycota</taxon>
        <taxon>Pezizomycotina</taxon>
        <taxon>Eurotiomycetes</taxon>
        <taxon>Eurotiomycetidae</taxon>
        <taxon>Onygenales</taxon>
        <taxon>Ajellomycetaceae</taxon>
        <taxon>Emergomyces</taxon>
    </lineage>
</organism>
<feature type="region of interest" description="Disordered" evidence="5">
    <location>
        <begin position="396"/>
        <end position="429"/>
    </location>
</feature>
<comment type="caution">
    <text evidence="7">The sequence shown here is derived from an EMBL/GenBank/DDBJ whole genome shotgun (WGS) entry which is preliminary data.</text>
</comment>
<dbReference type="SUPFAM" id="SSF57701">
    <property type="entry name" value="Zn2/Cys6 DNA-binding domain"/>
    <property type="match status" value="1"/>
</dbReference>
<keyword evidence="3" id="KW-0804">Transcription</keyword>
<dbReference type="VEuPathDB" id="FungiDB:EMCG_03958"/>
<dbReference type="GO" id="GO:0000981">
    <property type="term" value="F:DNA-binding transcription factor activity, RNA polymerase II-specific"/>
    <property type="evidence" value="ECO:0007669"/>
    <property type="project" value="InterPro"/>
</dbReference>
<dbReference type="SMART" id="SM00066">
    <property type="entry name" value="GAL4"/>
    <property type="match status" value="1"/>
</dbReference>
<feature type="compositionally biased region" description="Basic residues" evidence="5">
    <location>
        <begin position="53"/>
        <end position="64"/>
    </location>
</feature>
<feature type="domain" description="Zn(2)-C6 fungal-type" evidence="6">
    <location>
        <begin position="12"/>
        <end position="44"/>
    </location>
</feature>
<dbReference type="PROSITE" id="PS00463">
    <property type="entry name" value="ZN2_CY6_FUNGAL_1"/>
    <property type="match status" value="1"/>
</dbReference>
<evidence type="ECO:0000256" key="5">
    <source>
        <dbReference type="SAM" id="MobiDB-lite"/>
    </source>
</evidence>
<dbReference type="Pfam" id="PF00172">
    <property type="entry name" value="Zn_clus"/>
    <property type="match status" value="1"/>
</dbReference>
<dbReference type="Gene3D" id="4.10.240.10">
    <property type="entry name" value="Zn(2)-C6 fungal-type DNA-binding domain"/>
    <property type="match status" value="1"/>
</dbReference>
<feature type="region of interest" description="Disordered" evidence="5">
    <location>
        <begin position="53"/>
        <end position="84"/>
    </location>
</feature>
<proteinExistence type="predicted"/>
<dbReference type="InterPro" id="IPR036864">
    <property type="entry name" value="Zn2-C6_fun-type_DNA-bd_sf"/>
</dbReference>
<evidence type="ECO:0000256" key="3">
    <source>
        <dbReference type="ARBA" id="ARBA00023163"/>
    </source>
</evidence>
<dbReference type="GO" id="GO:0008270">
    <property type="term" value="F:zinc ion binding"/>
    <property type="evidence" value="ECO:0007669"/>
    <property type="project" value="InterPro"/>
</dbReference>
<keyword evidence="2" id="KW-0238">DNA-binding</keyword>
<evidence type="ECO:0000256" key="1">
    <source>
        <dbReference type="ARBA" id="ARBA00023015"/>
    </source>
</evidence>
<keyword evidence="4" id="KW-0539">Nucleus</keyword>